<evidence type="ECO:0000313" key="2">
    <source>
        <dbReference type="Proteomes" id="UP001732700"/>
    </source>
</evidence>
<dbReference type="Proteomes" id="UP001732700">
    <property type="component" value="Chromosome 5A"/>
</dbReference>
<sequence>MESARIGGGRLLDCPIEAYLDEDGDLMYRVLLANGTQIGYMLLDPMPLEAAQAHIREQLLMEIRDRSYDFPEMQRSRDTELLPDAAVDEEASYMHHHGFSAVPASDKAIADLQETAVDEEGQCSVCLEDLQAHGATKLRIMPCSHSFHEDCIFTWLRVSHALPSLPLRAAHPITAGAQSRIYVFFVVKERDMYHVSKQYSWFTR</sequence>
<dbReference type="EnsemblPlants" id="AVESA.00010b.r2.5AG0832190.1">
    <property type="protein sequence ID" value="AVESA.00010b.r2.5AG0832190.1.CDS.1"/>
    <property type="gene ID" value="AVESA.00010b.r2.5AG0832190"/>
</dbReference>
<accession>A0ACD5XTH0</accession>
<organism evidence="1 2">
    <name type="scientific">Avena sativa</name>
    <name type="common">Oat</name>
    <dbReference type="NCBI Taxonomy" id="4498"/>
    <lineage>
        <taxon>Eukaryota</taxon>
        <taxon>Viridiplantae</taxon>
        <taxon>Streptophyta</taxon>
        <taxon>Embryophyta</taxon>
        <taxon>Tracheophyta</taxon>
        <taxon>Spermatophyta</taxon>
        <taxon>Magnoliopsida</taxon>
        <taxon>Liliopsida</taxon>
        <taxon>Poales</taxon>
        <taxon>Poaceae</taxon>
        <taxon>BOP clade</taxon>
        <taxon>Pooideae</taxon>
        <taxon>Poodae</taxon>
        <taxon>Poeae</taxon>
        <taxon>Poeae Chloroplast Group 1 (Aveneae type)</taxon>
        <taxon>Aveninae</taxon>
        <taxon>Avena</taxon>
    </lineage>
</organism>
<protein>
    <submittedName>
        <fullName evidence="1">Uncharacterized protein</fullName>
    </submittedName>
</protein>
<reference evidence="1" key="2">
    <citation type="submission" date="2025-09" db="UniProtKB">
        <authorList>
            <consortium name="EnsemblPlants"/>
        </authorList>
    </citation>
    <scope>IDENTIFICATION</scope>
</reference>
<evidence type="ECO:0000313" key="1">
    <source>
        <dbReference type="EnsemblPlants" id="AVESA.00010b.r2.5AG0832190.1.CDS.1"/>
    </source>
</evidence>
<reference evidence="1" key="1">
    <citation type="submission" date="2021-05" db="EMBL/GenBank/DDBJ databases">
        <authorList>
            <person name="Scholz U."/>
            <person name="Mascher M."/>
            <person name="Fiebig A."/>
        </authorList>
    </citation>
    <scope>NUCLEOTIDE SEQUENCE [LARGE SCALE GENOMIC DNA]</scope>
</reference>
<keyword evidence="2" id="KW-1185">Reference proteome</keyword>
<proteinExistence type="predicted"/>
<name>A0ACD5XTH0_AVESA</name>